<dbReference type="PRINTS" id="PR00721">
    <property type="entry name" value="STOMATIN"/>
</dbReference>
<name>A0A2W5B5S1_9CORY</name>
<evidence type="ECO:0000256" key="2">
    <source>
        <dbReference type="SAM" id="MobiDB-lite"/>
    </source>
</evidence>
<gene>
    <name evidence="4" type="ORF">DI609_04775</name>
</gene>
<dbReference type="EMBL" id="QFNY01000088">
    <property type="protein sequence ID" value="PZP01163.1"/>
    <property type="molecule type" value="Genomic_DNA"/>
</dbReference>
<dbReference type="SUPFAM" id="SSF117892">
    <property type="entry name" value="Band 7/SPFH domain"/>
    <property type="match status" value="1"/>
</dbReference>
<dbReference type="InterPro" id="IPR001972">
    <property type="entry name" value="Stomatin_HflK_fam"/>
</dbReference>
<feature type="domain" description="Band 7" evidence="3">
    <location>
        <begin position="31"/>
        <end position="183"/>
    </location>
</feature>
<proteinExistence type="inferred from homology"/>
<comment type="similarity">
    <text evidence="1">Belongs to the band 7/mec-2 family.</text>
</comment>
<evidence type="ECO:0000256" key="1">
    <source>
        <dbReference type="ARBA" id="ARBA00008164"/>
    </source>
</evidence>
<dbReference type="Pfam" id="PF01145">
    <property type="entry name" value="Band_7"/>
    <property type="match status" value="1"/>
</dbReference>
<comment type="caution">
    <text evidence="4">The sequence shown here is derived from an EMBL/GenBank/DDBJ whole genome shotgun (WGS) entry which is preliminary data.</text>
</comment>
<dbReference type="InterPro" id="IPR001107">
    <property type="entry name" value="Band_7"/>
</dbReference>
<evidence type="ECO:0000313" key="5">
    <source>
        <dbReference type="Proteomes" id="UP000249451"/>
    </source>
</evidence>
<reference evidence="4 5" key="1">
    <citation type="submission" date="2017-11" db="EMBL/GenBank/DDBJ databases">
        <title>Infants hospitalized years apart are colonized by the same room-sourced microbial strains.</title>
        <authorList>
            <person name="Brooks B."/>
            <person name="Olm M.R."/>
            <person name="Firek B.A."/>
            <person name="Baker R."/>
            <person name="Thomas B.C."/>
            <person name="Morowitz M.J."/>
            <person name="Banfield J.F."/>
        </authorList>
    </citation>
    <scope>NUCLEOTIDE SEQUENCE [LARGE SCALE GENOMIC DNA]</scope>
    <source>
        <strain evidence="4">S2_012_000_R3_87</strain>
    </source>
</reference>
<dbReference type="GO" id="GO:0005886">
    <property type="term" value="C:plasma membrane"/>
    <property type="evidence" value="ECO:0007669"/>
    <property type="project" value="InterPro"/>
</dbReference>
<dbReference type="AlphaFoldDB" id="A0A2W5B5S1"/>
<dbReference type="InterPro" id="IPR036013">
    <property type="entry name" value="Band_7/SPFH_dom_sf"/>
</dbReference>
<dbReference type="Proteomes" id="UP000249451">
    <property type="component" value="Unassembled WGS sequence"/>
</dbReference>
<sequence length="258" mass="28619">MFFNRNRNFGSWMEYGEVDAPLSWRPSFPRSPIPLPGHVVLRSRDGEVTTLSRPGFALPTDRFVQVDQRRRQLSFAPQRIPTAEGQDVTLTFVLTVRVSDPVAFLTAADEPDREVYLAAQIALRELVATKPLAEFIGQRINLSPVAEAAREAGEAVGIEVLGDVHLKDLSLPHGVAEALSQAEVDKLTAASELERARTEVKITRARMGTAKVLEQNPLLAKIRLLESLPPGTTLELRDRSLESPDQPREPRDRGELDS</sequence>
<dbReference type="PANTHER" id="PTHR10264:SF19">
    <property type="entry name" value="AT06885P-RELATED"/>
    <property type="match status" value="1"/>
</dbReference>
<feature type="region of interest" description="Disordered" evidence="2">
    <location>
        <begin position="233"/>
        <end position="258"/>
    </location>
</feature>
<protein>
    <recommendedName>
        <fullName evidence="3">Band 7 domain-containing protein</fullName>
    </recommendedName>
</protein>
<evidence type="ECO:0000259" key="3">
    <source>
        <dbReference type="SMART" id="SM00244"/>
    </source>
</evidence>
<evidence type="ECO:0000313" key="4">
    <source>
        <dbReference type="EMBL" id="PZP01163.1"/>
    </source>
</evidence>
<feature type="compositionally biased region" description="Basic and acidic residues" evidence="2">
    <location>
        <begin position="235"/>
        <end position="258"/>
    </location>
</feature>
<dbReference type="InterPro" id="IPR043202">
    <property type="entry name" value="Band-7_stomatin-like"/>
</dbReference>
<organism evidence="4 5">
    <name type="scientific">Corynebacterium urealyticum</name>
    <dbReference type="NCBI Taxonomy" id="43771"/>
    <lineage>
        <taxon>Bacteria</taxon>
        <taxon>Bacillati</taxon>
        <taxon>Actinomycetota</taxon>
        <taxon>Actinomycetes</taxon>
        <taxon>Mycobacteriales</taxon>
        <taxon>Corynebacteriaceae</taxon>
        <taxon>Corynebacterium</taxon>
    </lineage>
</organism>
<dbReference type="PANTHER" id="PTHR10264">
    <property type="entry name" value="BAND 7 PROTEIN-RELATED"/>
    <property type="match status" value="1"/>
</dbReference>
<accession>A0A2W5B5S1</accession>
<dbReference type="SMART" id="SM00244">
    <property type="entry name" value="PHB"/>
    <property type="match status" value="1"/>
</dbReference>
<dbReference type="Gene3D" id="3.30.479.30">
    <property type="entry name" value="Band 7 domain"/>
    <property type="match status" value="1"/>
</dbReference>